<protein>
    <submittedName>
        <fullName evidence="1">Uncharacterized protein</fullName>
    </submittedName>
</protein>
<gene>
    <name evidence="1" type="ORF">CBA19CS42_37705</name>
</gene>
<dbReference type="AlphaFoldDB" id="A0AA37IJG4"/>
<dbReference type="EMBL" id="BPUS01000036">
    <property type="protein sequence ID" value="GJH30379.1"/>
    <property type="molecule type" value="Genomic_DNA"/>
</dbReference>
<proteinExistence type="predicted"/>
<evidence type="ECO:0000313" key="1">
    <source>
        <dbReference type="EMBL" id="GJH30379.1"/>
    </source>
</evidence>
<evidence type="ECO:0000313" key="2">
    <source>
        <dbReference type="Proteomes" id="UP001055111"/>
    </source>
</evidence>
<name>A0AA37IJG4_9BURK</name>
<sequence>MQGNYSNHVFEKYLMKNPPVLKNYLNLIDQVLKAKYLRTYQPTMITG</sequence>
<reference evidence="1" key="1">
    <citation type="submission" date="2022-09" db="EMBL/GenBank/DDBJ databases">
        <title>Isolation and characterization of 3-chlorobenzoate degrading bacteria from soils in Shizuoka.</title>
        <authorList>
            <person name="Ifat A."/>
            <person name="Ogawa N."/>
            <person name="Kimbara K."/>
            <person name="Moriuchi R."/>
            <person name="Dohra H."/>
            <person name="Shintani M."/>
        </authorList>
    </citation>
    <scope>NUCLEOTIDE SEQUENCE</scope>
    <source>
        <strain evidence="1">19CS4-2</strain>
    </source>
</reference>
<organism evidence="1 2">
    <name type="scientific">Caballeronia novacaledonica</name>
    <dbReference type="NCBI Taxonomy" id="1544861"/>
    <lineage>
        <taxon>Bacteria</taxon>
        <taxon>Pseudomonadati</taxon>
        <taxon>Pseudomonadota</taxon>
        <taxon>Betaproteobacteria</taxon>
        <taxon>Burkholderiales</taxon>
        <taxon>Burkholderiaceae</taxon>
        <taxon>Caballeronia</taxon>
    </lineage>
</organism>
<dbReference type="Proteomes" id="UP001055111">
    <property type="component" value="Unassembled WGS sequence"/>
</dbReference>
<comment type="caution">
    <text evidence="1">The sequence shown here is derived from an EMBL/GenBank/DDBJ whole genome shotgun (WGS) entry which is preliminary data.</text>
</comment>
<dbReference type="RefSeq" id="WP_238218027.1">
    <property type="nucleotide sequence ID" value="NZ_BPUS01000036.1"/>
</dbReference>
<accession>A0AA37IJG4</accession>